<dbReference type="EMBL" id="JAUYVH010000016">
    <property type="protein sequence ID" value="MDQ9172095.1"/>
    <property type="molecule type" value="Genomic_DNA"/>
</dbReference>
<dbReference type="Gene3D" id="1.10.10.10">
    <property type="entry name" value="Winged helix-like DNA-binding domain superfamily/Winged helix DNA-binding domain"/>
    <property type="match status" value="1"/>
</dbReference>
<dbReference type="SUPFAM" id="SSF88659">
    <property type="entry name" value="Sigma3 and sigma4 domains of RNA polymerase sigma factors"/>
    <property type="match status" value="1"/>
</dbReference>
<evidence type="ECO:0000256" key="5">
    <source>
        <dbReference type="ARBA" id="ARBA00023163"/>
    </source>
</evidence>
<name>A0ABU1BSU4_9BURK</name>
<dbReference type="Pfam" id="PF04542">
    <property type="entry name" value="Sigma70_r2"/>
    <property type="match status" value="1"/>
</dbReference>
<feature type="domain" description="RNA polymerase sigma-70 region 2" evidence="6">
    <location>
        <begin position="26"/>
        <end position="89"/>
    </location>
</feature>
<dbReference type="NCBIfam" id="TIGR02943">
    <property type="entry name" value="Sig70_famx1"/>
    <property type="match status" value="1"/>
</dbReference>
<dbReference type="InterPro" id="IPR007627">
    <property type="entry name" value="RNA_pol_sigma70_r2"/>
</dbReference>
<dbReference type="Pfam" id="PF08281">
    <property type="entry name" value="Sigma70_r4_2"/>
    <property type="match status" value="1"/>
</dbReference>
<gene>
    <name evidence="8" type="ORF">Q8A64_16915</name>
</gene>
<organism evidence="8 9">
    <name type="scientific">Keguizhuia sedimenti</name>
    <dbReference type="NCBI Taxonomy" id="3064264"/>
    <lineage>
        <taxon>Bacteria</taxon>
        <taxon>Pseudomonadati</taxon>
        <taxon>Pseudomonadota</taxon>
        <taxon>Betaproteobacteria</taxon>
        <taxon>Burkholderiales</taxon>
        <taxon>Oxalobacteraceae</taxon>
        <taxon>Keguizhuia</taxon>
    </lineage>
</organism>
<comment type="similarity">
    <text evidence="1">Belongs to the sigma-70 factor family. ECF subfamily.</text>
</comment>
<dbReference type="PANTHER" id="PTHR43133">
    <property type="entry name" value="RNA POLYMERASE ECF-TYPE SIGMA FACTO"/>
    <property type="match status" value="1"/>
</dbReference>
<dbReference type="InterPro" id="IPR039425">
    <property type="entry name" value="RNA_pol_sigma-70-like"/>
</dbReference>
<sequence length="205" mass="23352">MSQSAHDAIAGNDLQPNLAPDALIRLRAELLRFALLQLRNAELAEDVVQEALASAVAAGSTFEQRASYKTWVFSILKNKIIDVMRDRWNRNKVELAEATGDAADFDGLFNKNAHWRAEESPSDWGDPEVSLENREFWQVFELCMHKLPEATARVFAMREFLGLETEEICKELGLSSSNCWVILHRARMSLRVCLQQNWFEQGETP</sequence>
<dbReference type="Proteomes" id="UP001225596">
    <property type="component" value="Unassembled WGS sequence"/>
</dbReference>
<keyword evidence="5" id="KW-0804">Transcription</keyword>
<evidence type="ECO:0000256" key="3">
    <source>
        <dbReference type="ARBA" id="ARBA00023082"/>
    </source>
</evidence>
<dbReference type="InterPro" id="IPR013249">
    <property type="entry name" value="RNA_pol_sigma70_r4_t2"/>
</dbReference>
<evidence type="ECO:0000259" key="6">
    <source>
        <dbReference type="Pfam" id="PF04542"/>
    </source>
</evidence>
<comment type="caution">
    <text evidence="8">The sequence shown here is derived from an EMBL/GenBank/DDBJ whole genome shotgun (WGS) entry which is preliminary data.</text>
</comment>
<dbReference type="PANTHER" id="PTHR43133:SF8">
    <property type="entry name" value="RNA POLYMERASE SIGMA FACTOR HI_1459-RELATED"/>
    <property type="match status" value="1"/>
</dbReference>
<keyword evidence="9" id="KW-1185">Reference proteome</keyword>
<protein>
    <submittedName>
        <fullName evidence="8">Sigma-70 family RNA polymerase sigma factor</fullName>
    </submittedName>
</protein>
<evidence type="ECO:0000313" key="9">
    <source>
        <dbReference type="Proteomes" id="UP001225596"/>
    </source>
</evidence>
<evidence type="ECO:0000256" key="2">
    <source>
        <dbReference type="ARBA" id="ARBA00023015"/>
    </source>
</evidence>
<dbReference type="InterPro" id="IPR014284">
    <property type="entry name" value="RNA_pol_sigma-70_dom"/>
</dbReference>
<dbReference type="InterPro" id="IPR013325">
    <property type="entry name" value="RNA_pol_sigma_r2"/>
</dbReference>
<dbReference type="SUPFAM" id="SSF88946">
    <property type="entry name" value="Sigma2 domain of RNA polymerase sigma factors"/>
    <property type="match status" value="1"/>
</dbReference>
<proteinExistence type="inferred from homology"/>
<keyword evidence="2" id="KW-0805">Transcription regulation</keyword>
<evidence type="ECO:0000313" key="8">
    <source>
        <dbReference type="EMBL" id="MDQ9172095.1"/>
    </source>
</evidence>
<evidence type="ECO:0000259" key="7">
    <source>
        <dbReference type="Pfam" id="PF08281"/>
    </source>
</evidence>
<keyword evidence="3" id="KW-0731">Sigma factor</keyword>
<reference evidence="8 9" key="1">
    <citation type="submission" date="2023-08" db="EMBL/GenBank/DDBJ databases">
        <title>Oxalobacteraceae gen .nov., isolated from river sludge outside the plant.</title>
        <authorList>
            <person name="Zhao S.Y."/>
        </authorList>
    </citation>
    <scope>NUCLEOTIDE SEQUENCE [LARGE SCALE GENOMIC DNA]</scope>
    <source>
        <strain evidence="8 9">R-40</strain>
    </source>
</reference>
<dbReference type="NCBIfam" id="TIGR02937">
    <property type="entry name" value="sigma70-ECF"/>
    <property type="match status" value="1"/>
</dbReference>
<feature type="domain" description="RNA polymerase sigma factor 70 region 4 type 2" evidence="7">
    <location>
        <begin position="140"/>
        <end position="190"/>
    </location>
</feature>
<dbReference type="CDD" id="cd06171">
    <property type="entry name" value="Sigma70_r4"/>
    <property type="match status" value="1"/>
</dbReference>
<keyword evidence="4" id="KW-0238">DNA-binding</keyword>
<dbReference type="InterPro" id="IPR014289">
    <property type="entry name" value="RNA_pol_sigma-24-rel"/>
</dbReference>
<dbReference type="InterPro" id="IPR013324">
    <property type="entry name" value="RNA_pol_sigma_r3/r4-like"/>
</dbReference>
<dbReference type="Gene3D" id="1.10.1740.10">
    <property type="match status" value="1"/>
</dbReference>
<accession>A0ABU1BSU4</accession>
<evidence type="ECO:0000256" key="1">
    <source>
        <dbReference type="ARBA" id="ARBA00010641"/>
    </source>
</evidence>
<dbReference type="RefSeq" id="WP_338438091.1">
    <property type="nucleotide sequence ID" value="NZ_JAUYVH010000016.1"/>
</dbReference>
<dbReference type="InterPro" id="IPR036388">
    <property type="entry name" value="WH-like_DNA-bd_sf"/>
</dbReference>
<evidence type="ECO:0000256" key="4">
    <source>
        <dbReference type="ARBA" id="ARBA00023125"/>
    </source>
</evidence>